<dbReference type="Proteomes" id="UP001054837">
    <property type="component" value="Unassembled WGS sequence"/>
</dbReference>
<dbReference type="EMBL" id="BPLQ01000610">
    <property type="protein sequence ID" value="GIX73465.1"/>
    <property type="molecule type" value="Genomic_DNA"/>
</dbReference>
<accession>A0AAV4MM98</accession>
<reference evidence="1 2" key="1">
    <citation type="submission" date="2021-06" db="EMBL/GenBank/DDBJ databases">
        <title>Caerostris darwini draft genome.</title>
        <authorList>
            <person name="Kono N."/>
            <person name="Arakawa K."/>
        </authorList>
    </citation>
    <scope>NUCLEOTIDE SEQUENCE [LARGE SCALE GENOMIC DNA]</scope>
</reference>
<gene>
    <name evidence="1" type="ORF">CDAR_406451</name>
</gene>
<keyword evidence="2" id="KW-1185">Reference proteome</keyword>
<name>A0AAV4MM98_9ARAC</name>
<sequence length="88" mass="9893">MFSFLLTPLKSVDLTASSSFIHLSCGNDSHCRLKLFPKIFKLTVNYAIKDGCGKRVLYIVSERRNFRIPYGAHDPCSWQLNALPSVTG</sequence>
<protein>
    <submittedName>
        <fullName evidence="1">Uncharacterized protein</fullName>
    </submittedName>
</protein>
<evidence type="ECO:0000313" key="1">
    <source>
        <dbReference type="EMBL" id="GIX73465.1"/>
    </source>
</evidence>
<proteinExistence type="predicted"/>
<evidence type="ECO:0000313" key="2">
    <source>
        <dbReference type="Proteomes" id="UP001054837"/>
    </source>
</evidence>
<dbReference type="AlphaFoldDB" id="A0AAV4MM98"/>
<comment type="caution">
    <text evidence="1">The sequence shown here is derived from an EMBL/GenBank/DDBJ whole genome shotgun (WGS) entry which is preliminary data.</text>
</comment>
<organism evidence="1 2">
    <name type="scientific">Caerostris darwini</name>
    <dbReference type="NCBI Taxonomy" id="1538125"/>
    <lineage>
        <taxon>Eukaryota</taxon>
        <taxon>Metazoa</taxon>
        <taxon>Ecdysozoa</taxon>
        <taxon>Arthropoda</taxon>
        <taxon>Chelicerata</taxon>
        <taxon>Arachnida</taxon>
        <taxon>Araneae</taxon>
        <taxon>Araneomorphae</taxon>
        <taxon>Entelegynae</taxon>
        <taxon>Araneoidea</taxon>
        <taxon>Araneidae</taxon>
        <taxon>Caerostris</taxon>
    </lineage>
</organism>